<feature type="non-terminal residue" evidence="6">
    <location>
        <position position="1"/>
    </location>
</feature>
<comment type="similarity">
    <text evidence="5">Belongs to the ESV1 family.</text>
</comment>
<keyword evidence="2" id="KW-0150">Chloroplast</keyword>
<dbReference type="AlphaFoldDB" id="A0A6L2N6L5"/>
<accession>A0A6L2N6L5</accession>
<keyword evidence="4" id="KW-0809">Transit peptide</keyword>
<evidence type="ECO:0000256" key="4">
    <source>
        <dbReference type="ARBA" id="ARBA00022946"/>
    </source>
</evidence>
<dbReference type="PANTHER" id="PTHR34113:SF3">
    <property type="entry name" value="PROTEIN EARLY STARVATION 1, CHLOROPLASTIC"/>
    <property type="match status" value="1"/>
</dbReference>
<comment type="caution">
    <text evidence="6">The sequence shown here is derived from an EMBL/GenBank/DDBJ whole genome shotgun (WGS) entry which is preliminary data.</text>
</comment>
<evidence type="ECO:0000256" key="3">
    <source>
        <dbReference type="ARBA" id="ARBA00022640"/>
    </source>
</evidence>
<evidence type="ECO:0000313" key="6">
    <source>
        <dbReference type="EMBL" id="GEU81828.1"/>
    </source>
</evidence>
<protein>
    <submittedName>
        <fullName evidence="6">Poly(ADP-ribose) glycohydrolase 1-like isoform X1</fullName>
    </submittedName>
</protein>
<evidence type="ECO:0000256" key="2">
    <source>
        <dbReference type="ARBA" id="ARBA00022528"/>
    </source>
</evidence>
<evidence type="ECO:0000256" key="5">
    <source>
        <dbReference type="ARBA" id="ARBA00038237"/>
    </source>
</evidence>
<dbReference type="GO" id="GO:0009570">
    <property type="term" value="C:chloroplast stroma"/>
    <property type="evidence" value="ECO:0007669"/>
    <property type="project" value="UniProtKB-SubCell"/>
</dbReference>
<keyword evidence="6" id="KW-0378">Hydrolase</keyword>
<comment type="subcellular location">
    <subcellularLocation>
        <location evidence="1">Plastid</location>
        <location evidence="1">Chloroplast stroma</location>
    </subcellularLocation>
</comment>
<reference evidence="6" key="1">
    <citation type="journal article" date="2019" name="Sci. Rep.">
        <title>Draft genome of Tanacetum cinerariifolium, the natural source of mosquito coil.</title>
        <authorList>
            <person name="Yamashiro T."/>
            <person name="Shiraishi A."/>
            <person name="Satake H."/>
            <person name="Nakayama K."/>
        </authorList>
    </citation>
    <scope>NUCLEOTIDE SEQUENCE</scope>
</reference>
<proteinExistence type="inferred from homology"/>
<dbReference type="GO" id="GO:0043036">
    <property type="term" value="C:starch grain"/>
    <property type="evidence" value="ECO:0007669"/>
    <property type="project" value="TreeGrafter"/>
</dbReference>
<evidence type="ECO:0000256" key="1">
    <source>
        <dbReference type="ARBA" id="ARBA00004470"/>
    </source>
</evidence>
<dbReference type="PANTHER" id="PTHR34113">
    <property type="entry name" value="INACTIVE PURPLE ACID PHOSPHATASE-LIKE PROTEIN"/>
    <property type="match status" value="1"/>
</dbReference>
<sequence length="221" mass="24803">EKFRNYNSFSIPFRGCLEKFFHGKQVLIISTMYQACQGHGVKIEEHFGNGNKVHNYGKSTTGESWDIVVDGETYYECSLMQDLELNYIFLINIGNARALECLDDDTHERPDASEVEIQLRNALEYQFGEILPAMANLLLRLPSMLEAHCKNEDSVTCVGARDGFQASLRVLKSQEAGIILLNQATLKTATPNYPMLIEVPYVIALFIEKEQDGGNSKGIGE</sequence>
<dbReference type="EMBL" id="BKCJ010008363">
    <property type="protein sequence ID" value="GEU81828.1"/>
    <property type="molecule type" value="Genomic_DNA"/>
</dbReference>
<name>A0A6L2N6L5_TANCI</name>
<dbReference type="GO" id="GO:2001070">
    <property type="term" value="F:starch binding"/>
    <property type="evidence" value="ECO:0007669"/>
    <property type="project" value="TreeGrafter"/>
</dbReference>
<keyword evidence="3" id="KW-0934">Plastid</keyword>
<dbReference type="GO" id="GO:0005982">
    <property type="term" value="P:starch metabolic process"/>
    <property type="evidence" value="ECO:0007669"/>
    <property type="project" value="TreeGrafter"/>
</dbReference>
<dbReference type="GO" id="GO:2000904">
    <property type="term" value="P:regulation of starch metabolic process"/>
    <property type="evidence" value="ECO:0007669"/>
    <property type="project" value="TreeGrafter"/>
</dbReference>
<gene>
    <name evidence="6" type="ORF">Tci_053806</name>
</gene>
<dbReference type="GO" id="GO:0016787">
    <property type="term" value="F:hydrolase activity"/>
    <property type="evidence" value="ECO:0007669"/>
    <property type="project" value="UniProtKB-KW"/>
</dbReference>
<dbReference type="InterPro" id="IPR052495">
    <property type="entry name" value="Alpha-glucan_binding_chloro"/>
</dbReference>
<organism evidence="6">
    <name type="scientific">Tanacetum cinerariifolium</name>
    <name type="common">Dalmatian daisy</name>
    <name type="synonym">Chrysanthemum cinerariifolium</name>
    <dbReference type="NCBI Taxonomy" id="118510"/>
    <lineage>
        <taxon>Eukaryota</taxon>
        <taxon>Viridiplantae</taxon>
        <taxon>Streptophyta</taxon>
        <taxon>Embryophyta</taxon>
        <taxon>Tracheophyta</taxon>
        <taxon>Spermatophyta</taxon>
        <taxon>Magnoliopsida</taxon>
        <taxon>eudicotyledons</taxon>
        <taxon>Gunneridae</taxon>
        <taxon>Pentapetalae</taxon>
        <taxon>asterids</taxon>
        <taxon>campanulids</taxon>
        <taxon>Asterales</taxon>
        <taxon>Asteraceae</taxon>
        <taxon>Asteroideae</taxon>
        <taxon>Anthemideae</taxon>
        <taxon>Anthemidinae</taxon>
        <taxon>Tanacetum</taxon>
    </lineage>
</organism>